<proteinExistence type="predicted"/>
<evidence type="ECO:0000313" key="1">
    <source>
        <dbReference type="EMBL" id="CAJ0809123.1"/>
    </source>
</evidence>
<dbReference type="EMBL" id="CATZBU010000024">
    <property type="protein sequence ID" value="CAJ0809123.1"/>
    <property type="molecule type" value="Genomic_DNA"/>
</dbReference>
<accession>A0ABM9K111</accession>
<reference evidence="1 2" key="1">
    <citation type="submission" date="2023-07" db="EMBL/GenBank/DDBJ databases">
        <authorList>
            <person name="Peeters C."/>
        </authorList>
    </citation>
    <scope>NUCLEOTIDE SEQUENCE [LARGE SCALE GENOMIC DNA]</scope>
    <source>
        <strain evidence="1 2">LMG 19083</strain>
    </source>
</reference>
<sequence>MSTIRKALLKYVAMRRGLGLKFRNQEKRPTDFVRFMEDRNATIVTNRLALEWATQLGGDRPTSALRLADIRGFARYLSISEPDAEVLPVDIILPWPRRTRPDDAERRLQPHCAPRTD</sequence>
<dbReference type="Proteomes" id="UP001189813">
    <property type="component" value="Unassembled WGS sequence"/>
</dbReference>
<protein>
    <recommendedName>
        <fullName evidence="3">Core-binding (CB) domain-containing protein</fullName>
    </recommendedName>
</protein>
<comment type="caution">
    <text evidence="1">The sequence shown here is derived from an EMBL/GenBank/DDBJ whole genome shotgun (WGS) entry which is preliminary data.</text>
</comment>
<name>A0ABM9K111_9RALS</name>
<organism evidence="1 2">
    <name type="scientific">Ralstonia psammae</name>
    <dbReference type="NCBI Taxonomy" id="3058598"/>
    <lineage>
        <taxon>Bacteria</taxon>
        <taxon>Pseudomonadati</taxon>
        <taxon>Pseudomonadota</taxon>
        <taxon>Betaproteobacteria</taxon>
        <taxon>Burkholderiales</taxon>
        <taxon>Burkholderiaceae</taxon>
        <taxon>Ralstonia</taxon>
    </lineage>
</organism>
<evidence type="ECO:0000313" key="2">
    <source>
        <dbReference type="Proteomes" id="UP001189813"/>
    </source>
</evidence>
<keyword evidence="2" id="KW-1185">Reference proteome</keyword>
<gene>
    <name evidence="1" type="ORF">LMG19083_04851</name>
</gene>
<evidence type="ECO:0008006" key="3">
    <source>
        <dbReference type="Google" id="ProtNLM"/>
    </source>
</evidence>